<dbReference type="InterPro" id="IPR032675">
    <property type="entry name" value="LRR_dom_sf"/>
</dbReference>
<proteinExistence type="predicted"/>
<name>A0A9W6ZJU6_9STRA</name>
<dbReference type="Gene3D" id="3.80.10.10">
    <property type="entry name" value="Ribonuclease Inhibitor"/>
    <property type="match status" value="1"/>
</dbReference>
<evidence type="ECO:0000313" key="2">
    <source>
        <dbReference type="EMBL" id="GMH51310.1"/>
    </source>
</evidence>
<accession>A0A9W6ZJU6</accession>
<comment type="caution">
    <text evidence="2">The sequence shown here is derived from an EMBL/GenBank/DDBJ whole genome shotgun (WGS) entry which is preliminary data.</text>
</comment>
<dbReference type="Proteomes" id="UP001165122">
    <property type="component" value="Unassembled WGS sequence"/>
</dbReference>
<dbReference type="SUPFAM" id="SSF52058">
    <property type="entry name" value="L domain-like"/>
    <property type="match status" value="1"/>
</dbReference>
<dbReference type="AlphaFoldDB" id="A0A9W6ZJU6"/>
<protein>
    <submittedName>
        <fullName evidence="2">Uncharacterized protein</fullName>
    </submittedName>
</protein>
<evidence type="ECO:0000256" key="1">
    <source>
        <dbReference type="SAM" id="MobiDB-lite"/>
    </source>
</evidence>
<sequence>MSTTPNSVPTSTPMLRLRTLTPQLLLSLIGNAKPKKIRLTHHSLNSSLSPLEILKDSLQKLDITSNNLSTALGLSNMSSLLTLIATDNPIRTFVNLQLPKSLMNLHLSSNVDPSSVADLATMCPDLKVLTISNWKQPDIDMAKAAIPNLEVINLTDPTLGHSIESLQSVLSANSVDFSLDDSDDLDLSATNTSVFESGEFNFKDLLTVKPDTDVNETTVDTSTVQDSTDSTINSTDSQQHQQLTPSKHPLIKALSSPEASAFALDPNDVELQIEVPSPTRMAPLDTLTPDLTVLEGERLLKTTDESFEDDGEPYLSDVGVGVQVQVSQSSQSQTSPPSSPTPTPLPKPEMFSVSVGTDLMLQDPPPTPQNPTPKPIMVNANVGTT</sequence>
<reference evidence="3" key="1">
    <citation type="journal article" date="2023" name="Commun. Biol.">
        <title>Genome analysis of Parmales, the sister group of diatoms, reveals the evolutionary specialization of diatoms from phago-mixotrophs to photoautotrophs.</title>
        <authorList>
            <person name="Ban H."/>
            <person name="Sato S."/>
            <person name="Yoshikawa S."/>
            <person name="Yamada K."/>
            <person name="Nakamura Y."/>
            <person name="Ichinomiya M."/>
            <person name="Sato N."/>
            <person name="Blanc-Mathieu R."/>
            <person name="Endo H."/>
            <person name="Kuwata A."/>
            <person name="Ogata H."/>
        </authorList>
    </citation>
    <scope>NUCLEOTIDE SEQUENCE [LARGE SCALE GENOMIC DNA]</scope>
    <source>
        <strain evidence="3">NIES 3700</strain>
    </source>
</reference>
<keyword evidence="3" id="KW-1185">Reference proteome</keyword>
<gene>
    <name evidence="2" type="ORF">TrLO_g8369</name>
</gene>
<feature type="region of interest" description="Disordered" evidence="1">
    <location>
        <begin position="325"/>
        <end position="385"/>
    </location>
</feature>
<organism evidence="2 3">
    <name type="scientific">Triparma laevis f. longispina</name>
    <dbReference type="NCBI Taxonomy" id="1714387"/>
    <lineage>
        <taxon>Eukaryota</taxon>
        <taxon>Sar</taxon>
        <taxon>Stramenopiles</taxon>
        <taxon>Ochrophyta</taxon>
        <taxon>Bolidophyceae</taxon>
        <taxon>Parmales</taxon>
        <taxon>Triparmaceae</taxon>
        <taxon>Triparma</taxon>
    </lineage>
</organism>
<dbReference type="EMBL" id="BRXW01000402">
    <property type="protein sequence ID" value="GMH51310.1"/>
    <property type="molecule type" value="Genomic_DNA"/>
</dbReference>
<feature type="compositionally biased region" description="Pro residues" evidence="1">
    <location>
        <begin position="363"/>
        <end position="374"/>
    </location>
</feature>
<feature type="compositionally biased region" description="Low complexity" evidence="1">
    <location>
        <begin position="220"/>
        <end position="239"/>
    </location>
</feature>
<feature type="compositionally biased region" description="Pro residues" evidence="1">
    <location>
        <begin position="337"/>
        <end position="347"/>
    </location>
</feature>
<feature type="region of interest" description="Disordered" evidence="1">
    <location>
        <begin position="220"/>
        <end position="243"/>
    </location>
</feature>
<feature type="compositionally biased region" description="Low complexity" evidence="1">
    <location>
        <begin position="325"/>
        <end position="336"/>
    </location>
</feature>
<evidence type="ECO:0000313" key="3">
    <source>
        <dbReference type="Proteomes" id="UP001165122"/>
    </source>
</evidence>
<feature type="non-terminal residue" evidence="2">
    <location>
        <position position="385"/>
    </location>
</feature>